<feature type="domain" description="Histidine kinase" evidence="4">
    <location>
        <begin position="155"/>
        <end position="252"/>
    </location>
</feature>
<protein>
    <recommendedName>
        <fullName evidence="4">Histidine kinase domain-containing protein</fullName>
    </recommendedName>
</protein>
<name>A0A1L3F9U0_BRAJP</name>
<evidence type="ECO:0000256" key="1">
    <source>
        <dbReference type="ARBA" id="ARBA00022679"/>
    </source>
</evidence>
<dbReference type="SMART" id="SM00387">
    <property type="entry name" value="HATPase_c"/>
    <property type="match status" value="1"/>
</dbReference>
<dbReference type="GO" id="GO:0000155">
    <property type="term" value="F:phosphorelay sensor kinase activity"/>
    <property type="evidence" value="ECO:0007669"/>
    <property type="project" value="InterPro"/>
</dbReference>
<evidence type="ECO:0000313" key="5">
    <source>
        <dbReference type="EMBL" id="APG10012.1"/>
    </source>
</evidence>
<dbReference type="PANTHER" id="PTHR24421:SF58">
    <property type="entry name" value="SIGNAL TRANSDUCTION HISTIDINE-PROTEIN KINASE_PHOSPHATASE UHPB"/>
    <property type="match status" value="1"/>
</dbReference>
<keyword evidence="3" id="KW-0902">Two-component regulatory system</keyword>
<reference evidence="5 6" key="1">
    <citation type="submission" date="2016-11" db="EMBL/GenBank/DDBJ databases">
        <title>Complete Genome Sequence of Bradyrhizobium sp. strain J5, an isolated from soybean nodule in Hokkaido.</title>
        <authorList>
            <person name="Kanehara K."/>
        </authorList>
    </citation>
    <scope>NUCLEOTIDE SEQUENCE [LARGE SCALE GENOMIC DNA]</scope>
    <source>
        <strain evidence="5 6">J5</strain>
    </source>
</reference>
<dbReference type="InterPro" id="IPR003594">
    <property type="entry name" value="HATPase_dom"/>
</dbReference>
<dbReference type="Pfam" id="PF02518">
    <property type="entry name" value="HATPase_c"/>
    <property type="match status" value="1"/>
</dbReference>
<evidence type="ECO:0000256" key="2">
    <source>
        <dbReference type="ARBA" id="ARBA00022777"/>
    </source>
</evidence>
<dbReference type="PANTHER" id="PTHR24421">
    <property type="entry name" value="NITRATE/NITRITE SENSOR PROTEIN NARX-RELATED"/>
    <property type="match status" value="1"/>
</dbReference>
<dbReference type="Proteomes" id="UP000181962">
    <property type="component" value="Chromosome"/>
</dbReference>
<dbReference type="InterPro" id="IPR011712">
    <property type="entry name" value="Sig_transdc_His_kin_sub3_dim/P"/>
</dbReference>
<dbReference type="SUPFAM" id="SSF55874">
    <property type="entry name" value="ATPase domain of HSP90 chaperone/DNA topoisomerase II/histidine kinase"/>
    <property type="match status" value="1"/>
</dbReference>
<dbReference type="Pfam" id="PF07730">
    <property type="entry name" value="HisKA_3"/>
    <property type="match status" value="1"/>
</dbReference>
<dbReference type="OrthoDB" id="9760752at2"/>
<dbReference type="InterPro" id="IPR036890">
    <property type="entry name" value="HATPase_C_sf"/>
</dbReference>
<dbReference type="AlphaFoldDB" id="A0A1L3F9U0"/>
<keyword evidence="1" id="KW-0808">Transferase</keyword>
<accession>A0A1L3F9U0</accession>
<dbReference type="PROSITE" id="PS50109">
    <property type="entry name" value="HIS_KIN"/>
    <property type="match status" value="1"/>
</dbReference>
<evidence type="ECO:0000313" key="6">
    <source>
        <dbReference type="Proteomes" id="UP000181962"/>
    </source>
</evidence>
<dbReference type="InterPro" id="IPR050482">
    <property type="entry name" value="Sensor_HK_TwoCompSys"/>
</dbReference>
<evidence type="ECO:0000256" key="3">
    <source>
        <dbReference type="ARBA" id="ARBA00023012"/>
    </source>
</evidence>
<dbReference type="Gene3D" id="3.30.565.10">
    <property type="entry name" value="Histidine kinase-like ATPase, C-terminal domain"/>
    <property type="match status" value="1"/>
</dbReference>
<dbReference type="InterPro" id="IPR005467">
    <property type="entry name" value="His_kinase_dom"/>
</dbReference>
<sequence length="255" mass="28056">MLALQEGECIMSLQETPVSRHVRNASGGSRHARKANSEQFALQEKVHRQIASELHDSTCQHLVAASLILMQVRSALGDPLTATRHCDQLDISIDRAMKELRSLTYLLHPQDLFEGGLRTTIEQFAEGLAARTPLNIEVSISSAVDGLPYGAQRALLRIVQEALTNVYRHAKATQVAITIGARDRKFKLEVRDDGQGMVAADGACRFRPWAPGAGIRIMRARLQEMGGQLEILSAPTTLRRGTILRATFPCALARE</sequence>
<gene>
    <name evidence="5" type="ORF">BKD09_16930</name>
</gene>
<proteinExistence type="predicted"/>
<keyword evidence="2" id="KW-0418">Kinase</keyword>
<dbReference type="RefSeq" id="WP_071911287.1">
    <property type="nucleotide sequence ID" value="NZ_CP017637.1"/>
</dbReference>
<dbReference type="CDD" id="cd16917">
    <property type="entry name" value="HATPase_UhpB-NarQ-NarX-like"/>
    <property type="match status" value="1"/>
</dbReference>
<dbReference type="Gene3D" id="1.20.5.1930">
    <property type="match status" value="1"/>
</dbReference>
<dbReference type="GO" id="GO:0016020">
    <property type="term" value="C:membrane"/>
    <property type="evidence" value="ECO:0007669"/>
    <property type="project" value="InterPro"/>
</dbReference>
<dbReference type="EMBL" id="CP017637">
    <property type="protein sequence ID" value="APG10012.1"/>
    <property type="molecule type" value="Genomic_DNA"/>
</dbReference>
<evidence type="ECO:0000259" key="4">
    <source>
        <dbReference type="PROSITE" id="PS50109"/>
    </source>
</evidence>
<organism evidence="5 6">
    <name type="scientific">Bradyrhizobium japonicum</name>
    <dbReference type="NCBI Taxonomy" id="375"/>
    <lineage>
        <taxon>Bacteria</taxon>
        <taxon>Pseudomonadati</taxon>
        <taxon>Pseudomonadota</taxon>
        <taxon>Alphaproteobacteria</taxon>
        <taxon>Hyphomicrobiales</taxon>
        <taxon>Nitrobacteraceae</taxon>
        <taxon>Bradyrhizobium</taxon>
    </lineage>
</organism>
<dbReference type="GO" id="GO:0046983">
    <property type="term" value="F:protein dimerization activity"/>
    <property type="evidence" value="ECO:0007669"/>
    <property type="project" value="InterPro"/>
</dbReference>